<protein>
    <recommendedName>
        <fullName evidence="8">Nuclear pore complex protein</fullName>
    </recommendedName>
</protein>
<dbReference type="GO" id="GO:0031965">
    <property type="term" value="C:nuclear membrane"/>
    <property type="evidence" value="ECO:0007669"/>
    <property type="project" value="UniProtKB-SubCell"/>
</dbReference>
<dbReference type="GO" id="GO:0017056">
    <property type="term" value="F:structural constituent of nuclear pore"/>
    <property type="evidence" value="ECO:0007669"/>
    <property type="project" value="UniProtKB-UniRule"/>
</dbReference>
<feature type="non-terminal residue" evidence="9">
    <location>
        <position position="1"/>
    </location>
</feature>
<feature type="non-terminal residue" evidence="9">
    <location>
        <position position="731"/>
    </location>
</feature>
<accession>Q4T3V0</accession>
<comment type="subunit">
    <text evidence="8">Part of the nuclear pore complex (NPC).</text>
</comment>
<dbReference type="EMBL" id="CAAE01009919">
    <property type="protein sequence ID" value="CAF92432.1"/>
    <property type="molecule type" value="Genomic_DNA"/>
</dbReference>
<comment type="function">
    <text evidence="8">Functions as a component of the nuclear pore complex (NPC).</text>
</comment>
<evidence type="ECO:0000256" key="2">
    <source>
        <dbReference type="ARBA" id="ARBA00022448"/>
    </source>
</evidence>
<keyword evidence="3" id="KW-0509">mRNA transport</keyword>
<dbReference type="Gene3D" id="1.20.190.50">
    <property type="match status" value="1"/>
</dbReference>
<evidence type="ECO:0000256" key="7">
    <source>
        <dbReference type="ARBA" id="ARBA00023242"/>
    </source>
</evidence>
<dbReference type="GO" id="GO:0000973">
    <property type="term" value="P:post-transcriptional tethering of RNA polymerase II gene DNA at nuclear periphery"/>
    <property type="evidence" value="ECO:0007669"/>
    <property type="project" value="TreeGrafter"/>
</dbReference>
<dbReference type="OrthoDB" id="3098at2759"/>
<name>Q4T3V0_TETNG</name>
<keyword evidence="5 8" id="KW-0811">Translocation</keyword>
<dbReference type="GO" id="GO:0006406">
    <property type="term" value="P:mRNA export from nucleus"/>
    <property type="evidence" value="ECO:0007669"/>
    <property type="project" value="TreeGrafter"/>
</dbReference>
<proteinExistence type="inferred from homology"/>
<dbReference type="AlphaFoldDB" id="Q4T3V0"/>
<comment type="caution">
    <text evidence="9">The sequence shown here is derived from an EMBL/GenBank/DDBJ whole genome shotgun (WGS) entry which is preliminary data.</text>
</comment>
<keyword evidence="2 8" id="KW-0813">Transport</keyword>
<evidence type="ECO:0000256" key="8">
    <source>
        <dbReference type="RuleBase" id="RU365072"/>
    </source>
</evidence>
<evidence type="ECO:0000256" key="3">
    <source>
        <dbReference type="ARBA" id="ARBA00022816"/>
    </source>
</evidence>
<dbReference type="KEGG" id="tng:GSTEN00007632G001"/>
<dbReference type="PANTHER" id="PTHR13003">
    <property type="entry name" value="NUP107-RELATED"/>
    <property type="match status" value="1"/>
</dbReference>
<sequence>NLDDSDWTNSLYTSPVSAVENTSFFTQDLSNLSSALLKEDDPGEAAAASLFPEFLSVFHKNSSSAVFDLLEDYQTLCQDKVDVLQSVVVRAGQNSKAAGVRWLLQQESNTWRLITSLYRDRVQVAIEDDVMDMVVPSESEKVVVEQLFQRDAVIRQSQLVVDWLESVSKDQIRDFSDNIEYYAKNVCWENTLNALKLRRKSGTGFTIPLVTELDPDAPVRQQRPLADLDREDDARLLKNLFTLIRAGMTDEVANYLWFHFYSSKSTDDCSRTKIFKACITVGQKGSFSQEADMFCICQHVWLHCLDENKAVSLSINPNGCVQAQRLCVRCGQAWRAATLEGWKLYHDPNLTSGSSELQPVEGNPNRAIWKVCCWRMAEEEKMNHYERAIYATLSGNLKPILVVCESWEDCVWAHFKVMVDSLVEKELMSSGMANKVAEMLPREYQEANWTMEKVFEELQASESKRVLEETKEHYHIIQKFVILGDLDGLQDEFSDWLTASKPLPSHLLRFMCHLLLFFRSLGLALKDDLKTIDIIDWLLFDPAHRAEALKQSNAIMRKFLALQKHDAAKMVFSKVPEDSMKEVYHQWAGVGQTTIPAEDENAIREHLCIRAYLEAHEAFTEWFSHSSSAPQKPAPVPEVKFTEKVANEIRQKEYEVSLAAWSSRLDGLTVDVKERIYNVLLFVDGGWMVDNRQDSEQDSERSHQMAVLRSLCLPRLVFLLLSVLQNSSRHQ</sequence>
<reference evidence="9" key="2">
    <citation type="submission" date="2004-02" db="EMBL/GenBank/DDBJ databases">
        <authorList>
            <consortium name="Genoscope"/>
            <consortium name="Whitehead Institute Centre for Genome Research"/>
        </authorList>
    </citation>
    <scope>NUCLEOTIDE SEQUENCE</scope>
</reference>
<comment type="similarity">
    <text evidence="1 8">Belongs to the nucleoporin Nup84/Nup107 family.</text>
</comment>
<keyword evidence="8" id="KW-0472">Membrane</keyword>
<dbReference type="Gene3D" id="1.10.3450.20">
    <property type="match status" value="2"/>
</dbReference>
<dbReference type="InterPro" id="IPR007252">
    <property type="entry name" value="Nup84/Nup107"/>
</dbReference>
<dbReference type="GO" id="GO:0006606">
    <property type="term" value="P:protein import into nucleus"/>
    <property type="evidence" value="ECO:0007669"/>
    <property type="project" value="TreeGrafter"/>
</dbReference>
<evidence type="ECO:0000256" key="6">
    <source>
        <dbReference type="ARBA" id="ARBA00023132"/>
    </source>
</evidence>
<dbReference type="PANTHER" id="PTHR13003:SF2">
    <property type="entry name" value="NUCLEAR PORE COMPLEX PROTEIN NUP107"/>
    <property type="match status" value="1"/>
</dbReference>
<evidence type="ECO:0000313" key="9">
    <source>
        <dbReference type="EMBL" id="CAF92432.1"/>
    </source>
</evidence>
<keyword evidence="7 8" id="KW-0539">Nucleus</keyword>
<dbReference type="Pfam" id="PF04121">
    <property type="entry name" value="Nup84_Nup100"/>
    <property type="match status" value="3"/>
</dbReference>
<evidence type="ECO:0000256" key="1">
    <source>
        <dbReference type="ARBA" id="ARBA00009510"/>
    </source>
</evidence>
<reference evidence="9" key="1">
    <citation type="journal article" date="2004" name="Nature">
        <title>Genome duplication in the teleost fish Tetraodon nigroviridis reveals the early vertebrate proto-karyotype.</title>
        <authorList>
            <person name="Jaillon O."/>
            <person name="Aury J.-M."/>
            <person name="Brunet F."/>
            <person name="Petit J.-L."/>
            <person name="Stange-Thomann N."/>
            <person name="Mauceli E."/>
            <person name="Bouneau L."/>
            <person name="Fischer C."/>
            <person name="Ozouf-Costaz C."/>
            <person name="Bernot A."/>
            <person name="Nicaud S."/>
            <person name="Jaffe D."/>
            <person name="Fisher S."/>
            <person name="Lutfalla G."/>
            <person name="Dossat C."/>
            <person name="Segurens B."/>
            <person name="Dasilva C."/>
            <person name="Salanoubat M."/>
            <person name="Levy M."/>
            <person name="Boudet N."/>
            <person name="Castellano S."/>
            <person name="Anthouard V."/>
            <person name="Jubin C."/>
            <person name="Castelli V."/>
            <person name="Katinka M."/>
            <person name="Vacherie B."/>
            <person name="Biemont C."/>
            <person name="Skalli Z."/>
            <person name="Cattolico L."/>
            <person name="Poulain J."/>
            <person name="De Berardinis V."/>
            <person name="Cruaud C."/>
            <person name="Duprat S."/>
            <person name="Brottier P."/>
            <person name="Coutanceau J.-P."/>
            <person name="Gouzy J."/>
            <person name="Parra G."/>
            <person name="Lardier G."/>
            <person name="Chapple C."/>
            <person name="McKernan K.J."/>
            <person name="McEwan P."/>
            <person name="Bosak S."/>
            <person name="Kellis M."/>
            <person name="Volff J.-N."/>
            <person name="Guigo R."/>
            <person name="Zody M.C."/>
            <person name="Mesirov J."/>
            <person name="Lindblad-Toh K."/>
            <person name="Birren B."/>
            <person name="Nusbaum C."/>
            <person name="Kahn D."/>
            <person name="Robinson-Rechavi M."/>
            <person name="Laudet V."/>
            <person name="Schachter V."/>
            <person name="Quetier F."/>
            <person name="Saurin W."/>
            <person name="Scarpelli C."/>
            <person name="Wincker P."/>
            <person name="Lander E.S."/>
            <person name="Weissenbach J."/>
            <person name="Roest Crollius H."/>
        </authorList>
    </citation>
    <scope>NUCLEOTIDE SEQUENCE [LARGE SCALE GENOMIC DNA]</scope>
</reference>
<evidence type="ECO:0000256" key="4">
    <source>
        <dbReference type="ARBA" id="ARBA00022927"/>
    </source>
</evidence>
<organism evidence="9">
    <name type="scientific">Tetraodon nigroviridis</name>
    <name type="common">Spotted green pufferfish</name>
    <name type="synonym">Chelonodon nigroviridis</name>
    <dbReference type="NCBI Taxonomy" id="99883"/>
    <lineage>
        <taxon>Eukaryota</taxon>
        <taxon>Metazoa</taxon>
        <taxon>Chordata</taxon>
        <taxon>Craniata</taxon>
        <taxon>Vertebrata</taxon>
        <taxon>Euteleostomi</taxon>
        <taxon>Actinopterygii</taxon>
        <taxon>Neopterygii</taxon>
        <taxon>Teleostei</taxon>
        <taxon>Neoteleostei</taxon>
        <taxon>Acanthomorphata</taxon>
        <taxon>Eupercaria</taxon>
        <taxon>Tetraodontiformes</taxon>
        <taxon>Tetradontoidea</taxon>
        <taxon>Tetraodontidae</taxon>
        <taxon>Tetraodon</taxon>
    </lineage>
</organism>
<gene>
    <name evidence="9" type="ORF">GSTENG00007632001</name>
</gene>
<dbReference type="GO" id="GO:0031080">
    <property type="term" value="C:nuclear pore outer ring"/>
    <property type="evidence" value="ECO:0007669"/>
    <property type="project" value="TreeGrafter"/>
</dbReference>
<comment type="subcellular location">
    <subcellularLocation>
        <location evidence="8">Nucleus</location>
        <location evidence="8">Nuclear pore complex</location>
    </subcellularLocation>
    <subcellularLocation>
        <location evidence="8">Nucleus membrane</location>
    </subcellularLocation>
</comment>
<keyword evidence="4" id="KW-0653">Protein transport</keyword>
<evidence type="ECO:0000256" key="5">
    <source>
        <dbReference type="ARBA" id="ARBA00023010"/>
    </source>
</evidence>
<keyword evidence="6 8" id="KW-0906">Nuclear pore complex</keyword>
<dbReference type="FunFam" id="1.20.190.50:FF:000001">
    <property type="entry name" value="Nuclear pore complex protein"/>
    <property type="match status" value="1"/>
</dbReference>